<dbReference type="EMBL" id="JABWDY010002084">
    <property type="protein sequence ID" value="KAF5206912.1"/>
    <property type="molecule type" value="Genomic_DNA"/>
</dbReference>
<organism evidence="1 2">
    <name type="scientific">Thalictrum thalictroides</name>
    <name type="common">Rue-anemone</name>
    <name type="synonym">Anemone thalictroides</name>
    <dbReference type="NCBI Taxonomy" id="46969"/>
    <lineage>
        <taxon>Eukaryota</taxon>
        <taxon>Viridiplantae</taxon>
        <taxon>Streptophyta</taxon>
        <taxon>Embryophyta</taxon>
        <taxon>Tracheophyta</taxon>
        <taxon>Spermatophyta</taxon>
        <taxon>Magnoliopsida</taxon>
        <taxon>Ranunculales</taxon>
        <taxon>Ranunculaceae</taxon>
        <taxon>Thalictroideae</taxon>
        <taxon>Thalictrum</taxon>
    </lineage>
</organism>
<evidence type="ECO:0000313" key="2">
    <source>
        <dbReference type="Proteomes" id="UP000554482"/>
    </source>
</evidence>
<evidence type="ECO:0000313" key="1">
    <source>
        <dbReference type="EMBL" id="KAF5206912.1"/>
    </source>
</evidence>
<gene>
    <name evidence="1" type="ORF">FRX31_003503</name>
</gene>
<keyword evidence="2" id="KW-1185">Reference proteome</keyword>
<reference evidence="1 2" key="1">
    <citation type="submission" date="2020-06" db="EMBL/GenBank/DDBJ databases">
        <title>Transcriptomic and genomic resources for Thalictrum thalictroides and T. hernandezii: Facilitating candidate gene discovery in an emerging model plant lineage.</title>
        <authorList>
            <person name="Arias T."/>
            <person name="Riano-Pachon D.M."/>
            <person name="Di Stilio V.S."/>
        </authorList>
    </citation>
    <scope>NUCLEOTIDE SEQUENCE [LARGE SCALE GENOMIC DNA]</scope>
    <source>
        <strain evidence="2">cv. WT478/WT964</strain>
        <tissue evidence="1">Leaves</tissue>
    </source>
</reference>
<accession>A0A7J6XES6</accession>
<dbReference type="Proteomes" id="UP000554482">
    <property type="component" value="Unassembled WGS sequence"/>
</dbReference>
<comment type="caution">
    <text evidence="1">The sequence shown here is derived from an EMBL/GenBank/DDBJ whole genome shotgun (WGS) entry which is preliminary data.</text>
</comment>
<dbReference type="AlphaFoldDB" id="A0A7J6XES6"/>
<name>A0A7J6XES6_THATH</name>
<sequence>MSTKGSEQTNFSNTTVWANLIDNEIGLHVEQGNCEIGASQLKDVPAINNEASVILPTQSDGFNDRKEEAGPCIQFGSFPTQSDVKVSSWADKLGNTSGSRDKLEPAIINRQAIVHVEFNQFQDFNAKYANMMIGNFVGRRLGYMFV</sequence>
<proteinExistence type="predicted"/>
<protein>
    <submittedName>
        <fullName evidence="1">Uncharacterized protein</fullName>
    </submittedName>
</protein>